<keyword evidence="4" id="KW-1185">Reference proteome</keyword>
<dbReference type="GO" id="GO:0003723">
    <property type="term" value="F:RNA binding"/>
    <property type="evidence" value="ECO:0007669"/>
    <property type="project" value="UniProtKB-KW"/>
</dbReference>
<sequence length="74" mass="8667">YRICNSENGIHFLLNKDRKQRGDALIEMESEQNVQKALDKHHMYMGQPYVEVYEINNEDVDALMKNLQVKSSPV</sequence>
<dbReference type="SUPFAM" id="SSF54928">
    <property type="entry name" value="RNA-binding domain, RBD"/>
    <property type="match status" value="1"/>
</dbReference>
<dbReference type="Gene3D" id="3.30.70.330">
    <property type="match status" value="1"/>
</dbReference>
<dbReference type="InterPro" id="IPR050666">
    <property type="entry name" value="ESRP"/>
</dbReference>
<feature type="non-terminal residue" evidence="3">
    <location>
        <position position="74"/>
    </location>
</feature>
<evidence type="ECO:0008006" key="5">
    <source>
        <dbReference type="Google" id="ProtNLM"/>
    </source>
</evidence>
<dbReference type="Proteomes" id="UP000335636">
    <property type="component" value="Unassembled WGS sequence"/>
</dbReference>
<feature type="non-terminal residue" evidence="3">
    <location>
        <position position="1"/>
    </location>
</feature>
<comment type="caution">
    <text evidence="3">The sequence shown here is derived from an EMBL/GenBank/DDBJ whole genome shotgun (WGS) entry which is preliminary data.</text>
</comment>
<dbReference type="AlphaFoldDB" id="A0A5E4DA28"/>
<reference evidence="3" key="1">
    <citation type="submission" date="2019-04" db="EMBL/GenBank/DDBJ databases">
        <authorList>
            <person name="Alioto T."/>
            <person name="Alioto T."/>
        </authorList>
    </citation>
    <scope>NUCLEOTIDE SEQUENCE [LARGE SCALE GENOMIC DNA]</scope>
</reference>
<proteinExistence type="predicted"/>
<organism evidence="3 4">
    <name type="scientific">Marmota monax</name>
    <name type="common">Woodchuck</name>
    <dbReference type="NCBI Taxonomy" id="9995"/>
    <lineage>
        <taxon>Eukaryota</taxon>
        <taxon>Metazoa</taxon>
        <taxon>Chordata</taxon>
        <taxon>Craniata</taxon>
        <taxon>Vertebrata</taxon>
        <taxon>Euteleostomi</taxon>
        <taxon>Mammalia</taxon>
        <taxon>Eutheria</taxon>
        <taxon>Euarchontoglires</taxon>
        <taxon>Glires</taxon>
        <taxon>Rodentia</taxon>
        <taxon>Sciuromorpha</taxon>
        <taxon>Sciuridae</taxon>
        <taxon>Xerinae</taxon>
        <taxon>Marmotini</taxon>
        <taxon>Marmota</taxon>
    </lineage>
</organism>
<name>A0A5E4DA28_MARMO</name>
<evidence type="ECO:0000256" key="2">
    <source>
        <dbReference type="ARBA" id="ARBA00022884"/>
    </source>
</evidence>
<protein>
    <recommendedName>
        <fullName evidence="5">RRM domain-containing protein</fullName>
    </recommendedName>
</protein>
<evidence type="ECO:0000313" key="4">
    <source>
        <dbReference type="Proteomes" id="UP000335636"/>
    </source>
</evidence>
<dbReference type="PANTHER" id="PTHR13976">
    <property type="entry name" value="HETEROGENEOUS NUCLEAR RIBONUCLEOPROTEIN-RELATED"/>
    <property type="match status" value="1"/>
</dbReference>
<accession>A0A5E4DA28</accession>
<dbReference type="InterPro" id="IPR035979">
    <property type="entry name" value="RBD_domain_sf"/>
</dbReference>
<keyword evidence="2" id="KW-0694">RNA-binding</keyword>
<evidence type="ECO:0000256" key="1">
    <source>
        <dbReference type="ARBA" id="ARBA00022737"/>
    </source>
</evidence>
<dbReference type="InterPro" id="IPR012677">
    <property type="entry name" value="Nucleotide-bd_a/b_plait_sf"/>
</dbReference>
<dbReference type="EMBL" id="CABDUW010006414">
    <property type="protein sequence ID" value="VTJ91137.1"/>
    <property type="molecule type" value="Genomic_DNA"/>
</dbReference>
<keyword evidence="1" id="KW-0677">Repeat</keyword>
<gene>
    <name evidence="3" type="ORF">MONAX_5E012108</name>
</gene>
<evidence type="ECO:0000313" key="3">
    <source>
        <dbReference type="EMBL" id="VTJ91137.1"/>
    </source>
</evidence>